<feature type="domain" description="HTH arsR-type" evidence="1">
    <location>
        <begin position="12"/>
        <end position="111"/>
    </location>
</feature>
<dbReference type="CDD" id="cd00090">
    <property type="entry name" value="HTH_ARSR"/>
    <property type="match status" value="1"/>
</dbReference>
<dbReference type="AlphaFoldDB" id="A0A6G4WXH9"/>
<comment type="caution">
    <text evidence="2">The sequence shown here is derived from an EMBL/GenBank/DDBJ whole genome shotgun (WGS) entry which is preliminary data.</text>
</comment>
<keyword evidence="3" id="KW-1185">Reference proteome</keyword>
<dbReference type="Pfam" id="PF12840">
    <property type="entry name" value="HTH_20"/>
    <property type="match status" value="1"/>
</dbReference>
<reference evidence="2 3" key="1">
    <citation type="submission" date="2020-02" db="EMBL/GenBank/DDBJ databases">
        <title>Whole-genome analyses of novel actinobacteria.</title>
        <authorList>
            <person name="Sahin N."/>
            <person name="Tatar D."/>
        </authorList>
    </citation>
    <scope>NUCLEOTIDE SEQUENCE [LARGE SCALE GENOMIC DNA]</scope>
    <source>
        <strain evidence="2 3">SB3404</strain>
    </source>
</reference>
<dbReference type="InterPro" id="IPR011991">
    <property type="entry name" value="ArsR-like_HTH"/>
</dbReference>
<dbReference type="Proteomes" id="UP000477722">
    <property type="component" value="Unassembled WGS sequence"/>
</dbReference>
<evidence type="ECO:0000259" key="1">
    <source>
        <dbReference type="SMART" id="SM00418"/>
    </source>
</evidence>
<sequence>MTEPPNRITDTAALKVFTHPLRIELLRVLSAVRVATASQLAERVDEAVSLVSYHLRKMAEHGFIAETGAPEGRACDGRERWWTPSERPFSFRSSDFDDRPEGAAVAAQVVRRLLEKRSEQYSAFLDTAASWPRAWMDAAFTSEYFARLTAAELAECEAEFAEVAQRWRERGRAAEAAGDTEDREHVALHLYGFPFRP</sequence>
<dbReference type="InterPro" id="IPR001845">
    <property type="entry name" value="HTH_ArsR_DNA-bd_dom"/>
</dbReference>
<dbReference type="InterPro" id="IPR036388">
    <property type="entry name" value="WH-like_DNA-bd_sf"/>
</dbReference>
<dbReference type="EMBL" id="JAAKZZ010000136">
    <property type="protein sequence ID" value="NGO69713.1"/>
    <property type="molecule type" value="Genomic_DNA"/>
</dbReference>
<proteinExistence type="predicted"/>
<gene>
    <name evidence="2" type="ORF">G5C65_15390</name>
</gene>
<dbReference type="SMART" id="SM00418">
    <property type="entry name" value="HTH_ARSR"/>
    <property type="match status" value="1"/>
</dbReference>
<dbReference type="Gene3D" id="1.10.10.10">
    <property type="entry name" value="Winged helix-like DNA-binding domain superfamily/Winged helix DNA-binding domain"/>
    <property type="match status" value="1"/>
</dbReference>
<dbReference type="SUPFAM" id="SSF46785">
    <property type="entry name" value="Winged helix' DNA-binding domain"/>
    <property type="match status" value="1"/>
</dbReference>
<dbReference type="RefSeq" id="WP_165299396.1">
    <property type="nucleotide sequence ID" value="NZ_JAAKZZ010000136.1"/>
</dbReference>
<dbReference type="InterPro" id="IPR036390">
    <property type="entry name" value="WH_DNA-bd_sf"/>
</dbReference>
<accession>A0A6G4WXH9</accession>
<name>A0A6G4WXH9_9ACTN</name>
<evidence type="ECO:0000313" key="2">
    <source>
        <dbReference type="EMBL" id="NGO69713.1"/>
    </source>
</evidence>
<dbReference type="GO" id="GO:0003700">
    <property type="term" value="F:DNA-binding transcription factor activity"/>
    <property type="evidence" value="ECO:0007669"/>
    <property type="project" value="InterPro"/>
</dbReference>
<organism evidence="2 3">
    <name type="scientific">Streptomyces boncukensis</name>
    <dbReference type="NCBI Taxonomy" id="2711219"/>
    <lineage>
        <taxon>Bacteria</taxon>
        <taxon>Bacillati</taxon>
        <taxon>Actinomycetota</taxon>
        <taxon>Actinomycetes</taxon>
        <taxon>Kitasatosporales</taxon>
        <taxon>Streptomycetaceae</taxon>
        <taxon>Streptomyces</taxon>
    </lineage>
</organism>
<protein>
    <submittedName>
        <fullName evidence="2">Helix-turn-helix transcriptional regulator</fullName>
    </submittedName>
</protein>
<evidence type="ECO:0000313" key="3">
    <source>
        <dbReference type="Proteomes" id="UP000477722"/>
    </source>
</evidence>